<sequence length="223" mass="25540">MGTSHKPERGVRKLRYYLIRHGETTWNAREIFQGKQDAPLSEKGLMQAQLTSNIATKIGKATVWCSSLLRARQTAKPLAERGGYEILIDDGLMEIDHGEWECLHVEEVKRLYPELFDLWLRQPDKVLMPGGESLKDVQGRAVKVLDRIRQRGEVQAIIVTHDAVIKCLLCHWLELPLSGFWRFRLANCSVSIVEEEDGRATVPLLGDICHLESGWRWSKQRSL</sequence>
<evidence type="ECO:0000256" key="1">
    <source>
        <dbReference type="ARBA" id="ARBA00023152"/>
    </source>
</evidence>
<dbReference type="Pfam" id="PF00300">
    <property type="entry name" value="His_Phos_1"/>
    <property type="match status" value="1"/>
</dbReference>
<proteinExistence type="predicted"/>
<dbReference type="PANTHER" id="PTHR48100">
    <property type="entry name" value="BROAD-SPECIFICITY PHOSPHATASE YOR283W-RELATED"/>
    <property type="match status" value="1"/>
</dbReference>
<dbReference type="EMBL" id="FSQZ01000001">
    <property type="protein sequence ID" value="SIN68250.1"/>
    <property type="molecule type" value="Genomic_DNA"/>
</dbReference>
<dbReference type="Gene3D" id="3.40.50.1240">
    <property type="entry name" value="Phosphoglycerate mutase-like"/>
    <property type="match status" value="1"/>
</dbReference>
<name>A0ABY1JDC3_9BACT</name>
<dbReference type="InterPro" id="IPR029033">
    <property type="entry name" value="His_PPase_superfam"/>
</dbReference>
<gene>
    <name evidence="3" type="ORF">SAMN05444368_1148</name>
</gene>
<dbReference type="SMART" id="SM00855">
    <property type="entry name" value="PGAM"/>
    <property type="match status" value="1"/>
</dbReference>
<evidence type="ECO:0000313" key="3">
    <source>
        <dbReference type="EMBL" id="SIN68250.1"/>
    </source>
</evidence>
<accession>A0ABY1JDC3</accession>
<evidence type="ECO:0000313" key="4">
    <source>
        <dbReference type="Proteomes" id="UP000185093"/>
    </source>
</evidence>
<dbReference type="InterPro" id="IPR001345">
    <property type="entry name" value="PG/BPGM_mutase_AS"/>
</dbReference>
<organism evidence="3 4">
    <name type="scientific">Acetomicrobium flavidum</name>
    <dbReference type="NCBI Taxonomy" id="49896"/>
    <lineage>
        <taxon>Bacteria</taxon>
        <taxon>Thermotogati</taxon>
        <taxon>Synergistota</taxon>
        <taxon>Synergistia</taxon>
        <taxon>Synergistales</taxon>
        <taxon>Acetomicrobiaceae</taxon>
        <taxon>Acetomicrobium</taxon>
    </lineage>
</organism>
<protein>
    <submittedName>
        <fullName evidence="3">Probable phosphoglycerate mutase</fullName>
    </submittedName>
</protein>
<reference evidence="3 4" key="1">
    <citation type="submission" date="2016-11" db="EMBL/GenBank/DDBJ databases">
        <authorList>
            <person name="Varghese N."/>
            <person name="Submissions S."/>
        </authorList>
    </citation>
    <scope>NUCLEOTIDE SEQUENCE [LARGE SCALE GENOMIC DNA]</scope>
    <source>
        <strain evidence="3 4">DSM 20664</strain>
    </source>
</reference>
<dbReference type="CDD" id="cd07067">
    <property type="entry name" value="HP_PGM_like"/>
    <property type="match status" value="1"/>
</dbReference>
<keyword evidence="4" id="KW-1185">Reference proteome</keyword>
<dbReference type="PANTHER" id="PTHR48100:SF1">
    <property type="entry name" value="HISTIDINE PHOSPHATASE FAMILY PROTEIN-RELATED"/>
    <property type="match status" value="1"/>
</dbReference>
<keyword evidence="2" id="KW-0413">Isomerase</keyword>
<dbReference type="SUPFAM" id="SSF53254">
    <property type="entry name" value="Phosphoglycerate mutase-like"/>
    <property type="match status" value="1"/>
</dbReference>
<dbReference type="Proteomes" id="UP000185093">
    <property type="component" value="Unassembled WGS sequence"/>
</dbReference>
<dbReference type="InterPro" id="IPR013078">
    <property type="entry name" value="His_Pase_superF_clade-1"/>
</dbReference>
<evidence type="ECO:0000256" key="2">
    <source>
        <dbReference type="ARBA" id="ARBA00023235"/>
    </source>
</evidence>
<keyword evidence="1" id="KW-0324">Glycolysis</keyword>
<comment type="caution">
    <text evidence="3">The sequence shown here is derived from an EMBL/GenBank/DDBJ whole genome shotgun (WGS) entry which is preliminary data.</text>
</comment>
<dbReference type="InterPro" id="IPR050275">
    <property type="entry name" value="PGM_Phosphatase"/>
</dbReference>
<dbReference type="PROSITE" id="PS00175">
    <property type="entry name" value="PG_MUTASE"/>
    <property type="match status" value="1"/>
</dbReference>